<name>A0A383CU31_9ZZZZ</name>
<dbReference type="GO" id="GO:0016491">
    <property type="term" value="F:oxidoreductase activity"/>
    <property type="evidence" value="ECO:0007669"/>
    <property type="project" value="UniProtKB-KW"/>
</dbReference>
<keyword evidence="2" id="KW-0560">Oxidoreductase</keyword>
<dbReference type="InterPro" id="IPR036291">
    <property type="entry name" value="NAD(P)-bd_dom_sf"/>
</dbReference>
<organism evidence="3">
    <name type="scientific">marine metagenome</name>
    <dbReference type="NCBI Taxonomy" id="408172"/>
    <lineage>
        <taxon>unclassified sequences</taxon>
        <taxon>metagenomes</taxon>
        <taxon>ecological metagenomes</taxon>
    </lineage>
</organism>
<dbReference type="SUPFAM" id="SSF51735">
    <property type="entry name" value="NAD(P)-binding Rossmann-fold domains"/>
    <property type="match status" value="1"/>
</dbReference>
<protein>
    <submittedName>
        <fullName evidence="3">Uncharacterized protein</fullName>
    </submittedName>
</protein>
<dbReference type="PANTHER" id="PTHR43669">
    <property type="entry name" value="5-KETO-D-GLUCONATE 5-REDUCTASE"/>
    <property type="match status" value="1"/>
</dbReference>
<proteinExistence type="inferred from homology"/>
<dbReference type="Gene3D" id="3.40.50.720">
    <property type="entry name" value="NAD(P)-binding Rossmann-like Domain"/>
    <property type="match status" value="1"/>
</dbReference>
<comment type="similarity">
    <text evidence="1">Belongs to the short-chain dehydrogenases/reductases (SDR) family.</text>
</comment>
<dbReference type="PANTHER" id="PTHR43669:SF14">
    <property type="entry name" value="OXIDOREDUCTASE"/>
    <property type="match status" value="1"/>
</dbReference>
<accession>A0A383CU31</accession>
<reference evidence="3" key="1">
    <citation type="submission" date="2018-05" db="EMBL/GenBank/DDBJ databases">
        <authorList>
            <person name="Lanie J.A."/>
            <person name="Ng W.-L."/>
            <person name="Kazmierczak K.M."/>
            <person name="Andrzejewski T.M."/>
            <person name="Davidsen T.M."/>
            <person name="Wayne K.J."/>
            <person name="Tettelin H."/>
            <person name="Glass J.I."/>
            <person name="Rusch D."/>
            <person name="Podicherti R."/>
            <person name="Tsui H.-C.T."/>
            <person name="Winkler M.E."/>
        </authorList>
    </citation>
    <scope>NUCLEOTIDE SEQUENCE</scope>
</reference>
<evidence type="ECO:0000256" key="2">
    <source>
        <dbReference type="ARBA" id="ARBA00023002"/>
    </source>
</evidence>
<sequence length="69" mass="7143">MSSLTKLSRSVENLVTFITGAGSGMGKATAKVFADAGAKVIVSDINQESVDKVSREIQKAKGTCLGQVL</sequence>
<gene>
    <name evidence="3" type="ORF">METZ01_LOCUS488394</name>
</gene>
<dbReference type="EMBL" id="UINC01211585">
    <property type="protein sequence ID" value="SVE35540.1"/>
    <property type="molecule type" value="Genomic_DNA"/>
</dbReference>
<dbReference type="InterPro" id="IPR002347">
    <property type="entry name" value="SDR_fam"/>
</dbReference>
<feature type="non-terminal residue" evidence="3">
    <location>
        <position position="69"/>
    </location>
</feature>
<dbReference type="Pfam" id="PF00106">
    <property type="entry name" value="adh_short"/>
    <property type="match status" value="1"/>
</dbReference>
<dbReference type="AlphaFoldDB" id="A0A383CU31"/>
<evidence type="ECO:0000313" key="3">
    <source>
        <dbReference type="EMBL" id="SVE35540.1"/>
    </source>
</evidence>
<evidence type="ECO:0000256" key="1">
    <source>
        <dbReference type="ARBA" id="ARBA00006484"/>
    </source>
</evidence>